<dbReference type="Pfam" id="PF13185">
    <property type="entry name" value="GAF_2"/>
    <property type="match status" value="2"/>
</dbReference>
<keyword evidence="2 6" id="KW-0418">Kinase</keyword>
<evidence type="ECO:0000256" key="2">
    <source>
        <dbReference type="ARBA" id="ARBA00022777"/>
    </source>
</evidence>
<protein>
    <submittedName>
        <fullName evidence="6">Signal transduction histidine kinase</fullName>
    </submittedName>
</protein>
<evidence type="ECO:0000256" key="4">
    <source>
        <dbReference type="SAM" id="MobiDB-lite"/>
    </source>
</evidence>
<evidence type="ECO:0000256" key="3">
    <source>
        <dbReference type="ARBA" id="ARBA00023012"/>
    </source>
</evidence>
<dbReference type="AlphaFoldDB" id="A0A852ZIZ9"/>
<dbReference type="Proteomes" id="UP000579605">
    <property type="component" value="Unassembled WGS sequence"/>
</dbReference>
<accession>A0A852ZIZ9</accession>
<reference evidence="6 7" key="1">
    <citation type="submission" date="2020-07" db="EMBL/GenBank/DDBJ databases">
        <title>Sequencing the genomes of 1000 actinobacteria strains.</title>
        <authorList>
            <person name="Klenk H.-P."/>
        </authorList>
    </citation>
    <scope>NUCLEOTIDE SEQUENCE [LARGE SCALE GENOMIC DNA]</scope>
    <source>
        <strain evidence="6 7">DSM 18448</strain>
    </source>
</reference>
<name>A0A852ZIZ9_9ACTN</name>
<dbReference type="Pfam" id="PF07730">
    <property type="entry name" value="HisKA_3"/>
    <property type="match status" value="1"/>
</dbReference>
<feature type="compositionally biased region" description="Low complexity" evidence="4">
    <location>
        <begin position="154"/>
        <end position="166"/>
    </location>
</feature>
<dbReference type="InterPro" id="IPR003594">
    <property type="entry name" value="HATPase_dom"/>
</dbReference>
<dbReference type="RefSeq" id="WP_179789155.1">
    <property type="nucleotide sequence ID" value="NZ_BAAARR010000001.1"/>
</dbReference>
<dbReference type="InterPro" id="IPR036890">
    <property type="entry name" value="HATPase_C_sf"/>
</dbReference>
<evidence type="ECO:0000313" key="7">
    <source>
        <dbReference type="Proteomes" id="UP000579605"/>
    </source>
</evidence>
<dbReference type="GO" id="GO:0046983">
    <property type="term" value="F:protein dimerization activity"/>
    <property type="evidence" value="ECO:0007669"/>
    <property type="project" value="InterPro"/>
</dbReference>
<dbReference type="Pfam" id="PF02518">
    <property type="entry name" value="HATPase_c"/>
    <property type="match status" value="1"/>
</dbReference>
<sequence length="562" mass="57550">MTGPTVVSGVAGVAPEAARTTAPPAVPTATAADVADVNDALLHGELDRDSVLRLVARGVRRGLDATACAVSTLERDGTLVVRAADGRVRPDLVGTSVPVTDSLAGEALRRCEAVIADSGQATAWSGSVLGPVLVVPIPGRARPGGVIEVADVAGTGSTDSTGTTESTESRRYGPGDVRTAGLFAGAAGMAVEHDRASAELELAAAVLGAAGGEPLPQTLRQLSAAALTGTGGLAAAIYLLDDNLTLRRAAGAGPTELLEDSAAGAAPNVAQAAVASRAPIVHQHVHSEGGGGVGAHRRTTALVCVPLMSRGVVLGVLCCLCPAGSYPGRRELAYLSMVAGKAAMTVDSSHLVASAQEKAAQEERQRLARELHDSVSQALYGIALGARTARESIGQEPERIDQPLAYVLQLAEAGLADMRALIFELRPQALAEEGLVAALGKQLAAFRVRHGVRTRAVLGNEPAGAFKVKQTLYRIAQEALQNAAKHANARNVLVRLEASPTALTLEVADDGVGFDPGASYPGHLGLRSMRERVSELGGTLEIHSAPGEGTRIVARAPTGLWP</sequence>
<dbReference type="PANTHER" id="PTHR24421">
    <property type="entry name" value="NITRATE/NITRITE SENSOR PROTEIN NARX-RELATED"/>
    <property type="match status" value="1"/>
</dbReference>
<dbReference type="InterPro" id="IPR011712">
    <property type="entry name" value="Sig_transdc_His_kin_sub3_dim/P"/>
</dbReference>
<dbReference type="InterPro" id="IPR005467">
    <property type="entry name" value="His_kinase_dom"/>
</dbReference>
<feature type="domain" description="Histidine kinase" evidence="5">
    <location>
        <begin position="472"/>
        <end position="560"/>
    </location>
</feature>
<comment type="caution">
    <text evidence="6">The sequence shown here is derived from an EMBL/GenBank/DDBJ whole genome shotgun (WGS) entry which is preliminary data.</text>
</comment>
<dbReference type="PANTHER" id="PTHR24421:SF61">
    <property type="entry name" value="OXYGEN SENSOR HISTIDINE KINASE NREB"/>
    <property type="match status" value="1"/>
</dbReference>
<dbReference type="InterPro" id="IPR029016">
    <property type="entry name" value="GAF-like_dom_sf"/>
</dbReference>
<keyword evidence="7" id="KW-1185">Reference proteome</keyword>
<proteinExistence type="predicted"/>
<dbReference type="SUPFAM" id="SSF55874">
    <property type="entry name" value="ATPase domain of HSP90 chaperone/DNA topoisomerase II/histidine kinase"/>
    <property type="match status" value="1"/>
</dbReference>
<evidence type="ECO:0000313" key="6">
    <source>
        <dbReference type="EMBL" id="NYH91602.1"/>
    </source>
</evidence>
<dbReference type="EMBL" id="JACBZH010000001">
    <property type="protein sequence ID" value="NYH91602.1"/>
    <property type="molecule type" value="Genomic_DNA"/>
</dbReference>
<dbReference type="Gene3D" id="1.20.5.1930">
    <property type="match status" value="1"/>
</dbReference>
<organism evidence="6 7">
    <name type="scientific">Actinopolymorpha rutila</name>
    <dbReference type="NCBI Taxonomy" id="446787"/>
    <lineage>
        <taxon>Bacteria</taxon>
        <taxon>Bacillati</taxon>
        <taxon>Actinomycetota</taxon>
        <taxon>Actinomycetes</taxon>
        <taxon>Propionibacteriales</taxon>
        <taxon>Actinopolymorphaceae</taxon>
        <taxon>Actinopolymorpha</taxon>
    </lineage>
</organism>
<dbReference type="GO" id="GO:0016020">
    <property type="term" value="C:membrane"/>
    <property type="evidence" value="ECO:0007669"/>
    <property type="project" value="InterPro"/>
</dbReference>
<dbReference type="Gene3D" id="3.30.565.10">
    <property type="entry name" value="Histidine kinase-like ATPase, C-terminal domain"/>
    <property type="match status" value="1"/>
</dbReference>
<dbReference type="GO" id="GO:0000155">
    <property type="term" value="F:phosphorelay sensor kinase activity"/>
    <property type="evidence" value="ECO:0007669"/>
    <property type="project" value="InterPro"/>
</dbReference>
<dbReference type="SMART" id="SM00065">
    <property type="entry name" value="GAF"/>
    <property type="match status" value="2"/>
</dbReference>
<dbReference type="InterPro" id="IPR050482">
    <property type="entry name" value="Sensor_HK_TwoCompSys"/>
</dbReference>
<dbReference type="Gene3D" id="3.30.450.40">
    <property type="match status" value="2"/>
</dbReference>
<dbReference type="InterPro" id="IPR003018">
    <property type="entry name" value="GAF"/>
</dbReference>
<keyword evidence="1" id="KW-0808">Transferase</keyword>
<evidence type="ECO:0000259" key="5">
    <source>
        <dbReference type="PROSITE" id="PS50109"/>
    </source>
</evidence>
<keyword evidence="3" id="KW-0902">Two-component regulatory system</keyword>
<dbReference type="PROSITE" id="PS50109">
    <property type="entry name" value="HIS_KIN"/>
    <property type="match status" value="1"/>
</dbReference>
<feature type="region of interest" description="Disordered" evidence="4">
    <location>
        <begin position="153"/>
        <end position="175"/>
    </location>
</feature>
<evidence type="ECO:0000256" key="1">
    <source>
        <dbReference type="ARBA" id="ARBA00022679"/>
    </source>
</evidence>
<dbReference type="CDD" id="cd16917">
    <property type="entry name" value="HATPase_UhpB-NarQ-NarX-like"/>
    <property type="match status" value="1"/>
</dbReference>
<dbReference type="SMART" id="SM00387">
    <property type="entry name" value="HATPase_c"/>
    <property type="match status" value="1"/>
</dbReference>
<dbReference type="SUPFAM" id="SSF55781">
    <property type="entry name" value="GAF domain-like"/>
    <property type="match status" value="2"/>
</dbReference>
<gene>
    <name evidence="6" type="ORF">F4554_004240</name>
</gene>